<evidence type="ECO:0000256" key="1">
    <source>
        <dbReference type="SAM" id="MobiDB-lite"/>
    </source>
</evidence>
<evidence type="ECO:0000313" key="2">
    <source>
        <dbReference type="EMBL" id="MBB5431909.1"/>
    </source>
</evidence>
<keyword evidence="3" id="KW-1185">Reference proteome</keyword>
<feature type="compositionally biased region" description="Basic and acidic residues" evidence="1">
    <location>
        <begin position="147"/>
        <end position="159"/>
    </location>
</feature>
<dbReference type="EMBL" id="JACHDB010000001">
    <property type="protein sequence ID" value="MBB5431909.1"/>
    <property type="molecule type" value="Genomic_DNA"/>
</dbReference>
<dbReference type="RefSeq" id="WP_184391553.1">
    <property type="nucleotide sequence ID" value="NZ_BAAAJD010000137.1"/>
</dbReference>
<proteinExistence type="predicted"/>
<protein>
    <submittedName>
        <fullName evidence="2">Uncharacterized protein</fullName>
    </submittedName>
</protein>
<dbReference type="Proteomes" id="UP000572635">
    <property type="component" value="Unassembled WGS sequence"/>
</dbReference>
<comment type="caution">
    <text evidence="2">The sequence shown here is derived from an EMBL/GenBank/DDBJ whole genome shotgun (WGS) entry which is preliminary data.</text>
</comment>
<feature type="region of interest" description="Disordered" evidence="1">
    <location>
        <begin position="1"/>
        <end position="25"/>
    </location>
</feature>
<organism evidence="2 3">
    <name type="scientific">Nocardiopsis composta</name>
    <dbReference type="NCBI Taxonomy" id="157465"/>
    <lineage>
        <taxon>Bacteria</taxon>
        <taxon>Bacillati</taxon>
        <taxon>Actinomycetota</taxon>
        <taxon>Actinomycetes</taxon>
        <taxon>Streptosporangiales</taxon>
        <taxon>Nocardiopsidaceae</taxon>
        <taxon>Nocardiopsis</taxon>
    </lineage>
</organism>
<sequence length="216" mass="23207">MSGAESSRPPEVPQDADFAEERRAVAEEMWSAGRTGFAPDVASPRYTMVSEEDEGATPDGWRVLLFQSTLDPNLGVFAALGPGGEAFVLTGDADAHTRFAEASGLTVDGPDLAVETAAFFLEYTRRSQDPVVVLRAPSDAVLDPSDDEARKEAEKRGEDSVDPPEAEPAGDGFAVTLYVQRGDRLDRWTGAVRRDGAVEGEFSAVFGDLPVSYVRH</sequence>
<evidence type="ECO:0000313" key="3">
    <source>
        <dbReference type="Proteomes" id="UP000572635"/>
    </source>
</evidence>
<feature type="region of interest" description="Disordered" evidence="1">
    <location>
        <begin position="137"/>
        <end position="173"/>
    </location>
</feature>
<reference evidence="2 3" key="1">
    <citation type="submission" date="2020-08" db="EMBL/GenBank/DDBJ databases">
        <title>Sequencing the genomes of 1000 actinobacteria strains.</title>
        <authorList>
            <person name="Klenk H.-P."/>
        </authorList>
    </citation>
    <scope>NUCLEOTIDE SEQUENCE [LARGE SCALE GENOMIC DNA]</scope>
    <source>
        <strain evidence="2 3">DSM 44551</strain>
    </source>
</reference>
<name>A0A7W8QL07_9ACTN</name>
<dbReference type="AlphaFoldDB" id="A0A7W8QL07"/>
<accession>A0A7W8QL07</accession>
<gene>
    <name evidence="2" type="ORF">HDA36_001993</name>
</gene>